<feature type="region of interest" description="Disordered" evidence="4">
    <location>
        <begin position="75"/>
        <end position="96"/>
    </location>
</feature>
<keyword evidence="2" id="KW-0804">Transcription</keyword>
<dbReference type="InterPro" id="IPR009071">
    <property type="entry name" value="HMG_box_dom"/>
</dbReference>
<dbReference type="Gene3D" id="1.10.30.10">
    <property type="entry name" value="High mobility group box domain"/>
    <property type="match status" value="1"/>
</dbReference>
<keyword evidence="1 3" id="KW-0238">DNA-binding</keyword>
<proteinExistence type="predicted"/>
<reference evidence="6" key="1">
    <citation type="submission" date="2019-10" db="EMBL/GenBank/DDBJ databases">
        <authorList>
            <consortium name="DOE Joint Genome Institute"/>
            <person name="Kuo A."/>
            <person name="Miyauchi S."/>
            <person name="Kiss E."/>
            <person name="Drula E."/>
            <person name="Kohler A."/>
            <person name="Sanchez-Garcia M."/>
            <person name="Andreopoulos B."/>
            <person name="Barry K.W."/>
            <person name="Bonito G."/>
            <person name="Buee M."/>
            <person name="Carver A."/>
            <person name="Chen C."/>
            <person name="Cichocki N."/>
            <person name="Clum A."/>
            <person name="Culley D."/>
            <person name="Crous P.W."/>
            <person name="Fauchery L."/>
            <person name="Girlanda M."/>
            <person name="Hayes R."/>
            <person name="Keri Z."/>
            <person name="LaButti K."/>
            <person name="Lipzen A."/>
            <person name="Lombard V."/>
            <person name="Magnuson J."/>
            <person name="Maillard F."/>
            <person name="Morin E."/>
            <person name="Murat C."/>
            <person name="Nolan M."/>
            <person name="Ohm R."/>
            <person name="Pangilinan J."/>
            <person name="Pereira M."/>
            <person name="Perotto S."/>
            <person name="Peter M."/>
            <person name="Riley R."/>
            <person name="Sitrit Y."/>
            <person name="Stielow B."/>
            <person name="Szollosi G."/>
            <person name="Zifcakova L."/>
            <person name="Stursova M."/>
            <person name="Spatafora J.W."/>
            <person name="Tedersoo L."/>
            <person name="Vaario L.-M."/>
            <person name="Yamada A."/>
            <person name="Yan M."/>
            <person name="Wang P."/>
            <person name="Xu J."/>
            <person name="Bruns T."/>
            <person name="Baldrian P."/>
            <person name="Vilgalys R."/>
            <person name="Henrissat B."/>
            <person name="Grigoriev I.V."/>
            <person name="Hibbett D."/>
            <person name="Nagy L.G."/>
            <person name="Martin F.M."/>
        </authorList>
    </citation>
    <scope>NUCLEOTIDE SEQUENCE</scope>
    <source>
        <strain evidence="6">BED1</strain>
    </source>
</reference>
<accession>A0AAD4GD88</accession>
<sequence length="356" mass="39726">MLAANDAIHGWSPAGDDDVEVNVSQDMYFMAIRPIASSSLILSPICPPLNTTLPKIRCPQSQSATLAPLIDVTRTAMAPSSDRRAQRNRNRDPSWIPRPRNAFIIFRCEYSREHAQGAQESQNDQDSNNASVKTLSKRAADAWKQLPPSEKERYKDLADKEREEHARLHPHYRFRPMKRQVSVSGTRRDSWERSQSPKATSAESRPASSAHIPSVLTPAPEKPRSNPSVDRVEVSPPVLQVAAALLPEPSLYPIDLTGTDAELPLGVNYNDHMLFYPSPEPTLPSDSSPPSGSVELYSPLCTSEFSIPPDMFRCNDSTFGLDPTQEDLERAQALEAYATGLYHHDLFSPFPFPEYY</sequence>
<dbReference type="PANTHER" id="PTHR10270:SF161">
    <property type="entry name" value="SEX-DETERMINING REGION Y PROTEIN"/>
    <property type="match status" value="1"/>
</dbReference>
<feature type="region of interest" description="Disordered" evidence="4">
    <location>
        <begin position="115"/>
        <end position="232"/>
    </location>
</feature>
<dbReference type="InterPro" id="IPR050140">
    <property type="entry name" value="SRY-related_HMG-box_TF-like"/>
</dbReference>
<evidence type="ECO:0000256" key="3">
    <source>
        <dbReference type="PROSITE-ProRule" id="PRU00267"/>
    </source>
</evidence>
<evidence type="ECO:0000256" key="4">
    <source>
        <dbReference type="SAM" id="MobiDB-lite"/>
    </source>
</evidence>
<keyword evidence="3" id="KW-0539">Nucleus</keyword>
<feature type="compositionally biased region" description="Polar residues" evidence="4">
    <location>
        <begin position="193"/>
        <end position="207"/>
    </location>
</feature>
<feature type="compositionally biased region" description="Basic and acidic residues" evidence="4">
    <location>
        <begin position="149"/>
        <end position="167"/>
    </location>
</feature>
<dbReference type="SUPFAM" id="SSF47095">
    <property type="entry name" value="HMG-box"/>
    <property type="match status" value="1"/>
</dbReference>
<protein>
    <recommendedName>
        <fullName evidence="5">HMG box domain-containing protein</fullName>
    </recommendedName>
</protein>
<feature type="domain" description="HMG box" evidence="5">
    <location>
        <begin position="96"/>
        <end position="173"/>
    </location>
</feature>
<comment type="caution">
    <text evidence="6">The sequence shown here is derived from an EMBL/GenBank/DDBJ whole genome shotgun (WGS) entry which is preliminary data.</text>
</comment>
<organism evidence="6 7">
    <name type="scientific">Boletus edulis BED1</name>
    <dbReference type="NCBI Taxonomy" id="1328754"/>
    <lineage>
        <taxon>Eukaryota</taxon>
        <taxon>Fungi</taxon>
        <taxon>Dikarya</taxon>
        <taxon>Basidiomycota</taxon>
        <taxon>Agaricomycotina</taxon>
        <taxon>Agaricomycetes</taxon>
        <taxon>Agaricomycetidae</taxon>
        <taxon>Boletales</taxon>
        <taxon>Boletineae</taxon>
        <taxon>Boletaceae</taxon>
        <taxon>Boletoideae</taxon>
        <taxon>Boletus</taxon>
    </lineage>
</organism>
<dbReference type="PROSITE" id="PS50118">
    <property type="entry name" value="HMG_BOX_2"/>
    <property type="match status" value="1"/>
</dbReference>
<evidence type="ECO:0000256" key="2">
    <source>
        <dbReference type="ARBA" id="ARBA00023163"/>
    </source>
</evidence>
<dbReference type="GO" id="GO:0000978">
    <property type="term" value="F:RNA polymerase II cis-regulatory region sequence-specific DNA binding"/>
    <property type="evidence" value="ECO:0007669"/>
    <property type="project" value="TreeGrafter"/>
</dbReference>
<evidence type="ECO:0000313" key="7">
    <source>
        <dbReference type="Proteomes" id="UP001194468"/>
    </source>
</evidence>
<dbReference type="GO" id="GO:0030154">
    <property type="term" value="P:cell differentiation"/>
    <property type="evidence" value="ECO:0007669"/>
    <property type="project" value="TreeGrafter"/>
</dbReference>
<name>A0AAD4GD88_BOLED</name>
<feature type="compositionally biased region" description="Basic and acidic residues" evidence="4">
    <location>
        <begin position="81"/>
        <end position="92"/>
    </location>
</feature>
<dbReference type="Proteomes" id="UP001194468">
    <property type="component" value="Unassembled WGS sequence"/>
</dbReference>
<reference evidence="6" key="2">
    <citation type="journal article" date="2020" name="Nat. Commun.">
        <title>Large-scale genome sequencing of mycorrhizal fungi provides insights into the early evolution of symbiotic traits.</title>
        <authorList>
            <person name="Miyauchi S."/>
            <person name="Kiss E."/>
            <person name="Kuo A."/>
            <person name="Drula E."/>
            <person name="Kohler A."/>
            <person name="Sanchez-Garcia M."/>
            <person name="Morin E."/>
            <person name="Andreopoulos B."/>
            <person name="Barry K.W."/>
            <person name="Bonito G."/>
            <person name="Buee M."/>
            <person name="Carver A."/>
            <person name="Chen C."/>
            <person name="Cichocki N."/>
            <person name="Clum A."/>
            <person name="Culley D."/>
            <person name="Crous P.W."/>
            <person name="Fauchery L."/>
            <person name="Girlanda M."/>
            <person name="Hayes R.D."/>
            <person name="Keri Z."/>
            <person name="LaButti K."/>
            <person name="Lipzen A."/>
            <person name="Lombard V."/>
            <person name="Magnuson J."/>
            <person name="Maillard F."/>
            <person name="Murat C."/>
            <person name="Nolan M."/>
            <person name="Ohm R.A."/>
            <person name="Pangilinan J."/>
            <person name="Pereira M.F."/>
            <person name="Perotto S."/>
            <person name="Peter M."/>
            <person name="Pfister S."/>
            <person name="Riley R."/>
            <person name="Sitrit Y."/>
            <person name="Stielow J.B."/>
            <person name="Szollosi G."/>
            <person name="Zifcakova L."/>
            <person name="Stursova M."/>
            <person name="Spatafora J.W."/>
            <person name="Tedersoo L."/>
            <person name="Vaario L.M."/>
            <person name="Yamada A."/>
            <person name="Yan M."/>
            <person name="Wang P."/>
            <person name="Xu J."/>
            <person name="Bruns T."/>
            <person name="Baldrian P."/>
            <person name="Vilgalys R."/>
            <person name="Dunand C."/>
            <person name="Henrissat B."/>
            <person name="Grigoriev I.V."/>
            <person name="Hibbett D."/>
            <person name="Nagy L.G."/>
            <person name="Martin F.M."/>
        </authorList>
    </citation>
    <scope>NUCLEOTIDE SEQUENCE</scope>
    <source>
        <strain evidence="6">BED1</strain>
    </source>
</reference>
<feature type="compositionally biased region" description="Basic residues" evidence="4">
    <location>
        <begin position="168"/>
        <end position="178"/>
    </location>
</feature>
<dbReference type="PANTHER" id="PTHR10270">
    <property type="entry name" value="SOX TRANSCRIPTION FACTOR"/>
    <property type="match status" value="1"/>
</dbReference>
<dbReference type="InterPro" id="IPR036910">
    <property type="entry name" value="HMG_box_dom_sf"/>
</dbReference>
<dbReference type="SMART" id="SM00398">
    <property type="entry name" value="HMG"/>
    <property type="match status" value="1"/>
</dbReference>
<feature type="DNA-binding region" description="HMG box" evidence="3">
    <location>
        <begin position="96"/>
        <end position="173"/>
    </location>
</feature>
<dbReference type="AlphaFoldDB" id="A0AAD4GD88"/>
<dbReference type="GO" id="GO:0005634">
    <property type="term" value="C:nucleus"/>
    <property type="evidence" value="ECO:0007669"/>
    <property type="project" value="UniProtKB-UniRule"/>
</dbReference>
<evidence type="ECO:0000256" key="1">
    <source>
        <dbReference type="ARBA" id="ARBA00023125"/>
    </source>
</evidence>
<evidence type="ECO:0000259" key="5">
    <source>
        <dbReference type="PROSITE" id="PS50118"/>
    </source>
</evidence>
<dbReference type="Pfam" id="PF00505">
    <property type="entry name" value="HMG_box"/>
    <property type="match status" value="1"/>
</dbReference>
<gene>
    <name evidence="6" type="ORF">L210DRAFT_3647203</name>
</gene>
<keyword evidence="7" id="KW-1185">Reference proteome</keyword>
<dbReference type="GO" id="GO:0001228">
    <property type="term" value="F:DNA-binding transcription activator activity, RNA polymerase II-specific"/>
    <property type="evidence" value="ECO:0007669"/>
    <property type="project" value="TreeGrafter"/>
</dbReference>
<feature type="compositionally biased region" description="Polar residues" evidence="4">
    <location>
        <begin position="118"/>
        <end position="134"/>
    </location>
</feature>
<dbReference type="EMBL" id="WHUW01000018">
    <property type="protein sequence ID" value="KAF8437472.1"/>
    <property type="molecule type" value="Genomic_DNA"/>
</dbReference>
<evidence type="ECO:0000313" key="6">
    <source>
        <dbReference type="EMBL" id="KAF8437472.1"/>
    </source>
</evidence>
<dbReference type="CDD" id="cd01389">
    <property type="entry name" value="HMG-box_ROX1-like"/>
    <property type="match status" value="1"/>
</dbReference>